<organism evidence="2 3">
    <name type="scientific">Saprospira grandis (strain Lewin)</name>
    <dbReference type="NCBI Taxonomy" id="984262"/>
    <lineage>
        <taxon>Bacteria</taxon>
        <taxon>Pseudomonadati</taxon>
        <taxon>Bacteroidota</taxon>
        <taxon>Saprospiria</taxon>
        <taxon>Saprospirales</taxon>
        <taxon>Saprospiraceae</taxon>
        <taxon>Saprospira</taxon>
    </lineage>
</organism>
<dbReference type="AlphaFoldDB" id="H6KZE0"/>
<dbReference type="EMBL" id="CP002831">
    <property type="protein sequence ID" value="AFC24530.1"/>
    <property type="molecule type" value="Genomic_DNA"/>
</dbReference>
<accession>H6KZE0</accession>
<evidence type="ECO:0000256" key="1">
    <source>
        <dbReference type="SAM" id="MobiDB-lite"/>
    </source>
</evidence>
<gene>
    <name evidence="2" type="ordered locus">SGRA_1795</name>
</gene>
<feature type="region of interest" description="Disordered" evidence="1">
    <location>
        <begin position="20"/>
        <end position="83"/>
    </location>
</feature>
<keyword evidence="3" id="KW-1185">Reference proteome</keyword>
<protein>
    <submittedName>
        <fullName evidence="2">Uncharacterized protein</fullName>
    </submittedName>
</protein>
<sequence>MRKAQNLGFGPFFCLGQERVQRRRSRRKWPKAKRLRDGSGWREAPDQAFERSEKAQGRANSEPAHSPTRPCRAGQPQNKSRTI</sequence>
<dbReference type="Proteomes" id="UP000007519">
    <property type="component" value="Chromosome"/>
</dbReference>
<dbReference type="KEGG" id="sgn:SGRA_1795"/>
<proteinExistence type="predicted"/>
<feature type="compositionally biased region" description="Basic and acidic residues" evidence="1">
    <location>
        <begin position="35"/>
        <end position="56"/>
    </location>
</feature>
<feature type="compositionally biased region" description="Basic residues" evidence="1">
    <location>
        <begin position="21"/>
        <end position="34"/>
    </location>
</feature>
<reference evidence="2 3" key="1">
    <citation type="journal article" date="2012" name="Stand. Genomic Sci.">
        <title>Complete genome sequencing and analysis of Saprospira grandis str. Lewin, a predatory marine bacterium.</title>
        <authorList>
            <person name="Saw J.H."/>
            <person name="Yuryev A."/>
            <person name="Kanbe M."/>
            <person name="Hou S."/>
            <person name="Young A.G."/>
            <person name="Aizawa S."/>
            <person name="Alam M."/>
        </authorList>
    </citation>
    <scope>NUCLEOTIDE SEQUENCE [LARGE SCALE GENOMIC DNA]</scope>
    <source>
        <strain evidence="2 3">Lewin</strain>
    </source>
</reference>
<dbReference type="STRING" id="984262.SGRA_1795"/>
<dbReference type="HOGENOM" id="CLU_2540660_0_0_10"/>
<name>H6KZE0_SAPGL</name>
<evidence type="ECO:0000313" key="3">
    <source>
        <dbReference type="Proteomes" id="UP000007519"/>
    </source>
</evidence>
<evidence type="ECO:0000313" key="2">
    <source>
        <dbReference type="EMBL" id="AFC24530.1"/>
    </source>
</evidence>